<keyword evidence="7" id="KW-1185">Reference proteome</keyword>
<evidence type="ECO:0000256" key="2">
    <source>
        <dbReference type="ARBA" id="ARBA00023015"/>
    </source>
</evidence>
<evidence type="ECO:0000256" key="3">
    <source>
        <dbReference type="ARBA" id="ARBA00023125"/>
    </source>
</evidence>
<keyword evidence="4" id="KW-0804">Transcription</keyword>
<organism evidence="6 7">
    <name type="scientific">Paludibaculum fermentans</name>
    <dbReference type="NCBI Taxonomy" id="1473598"/>
    <lineage>
        <taxon>Bacteria</taxon>
        <taxon>Pseudomonadati</taxon>
        <taxon>Acidobacteriota</taxon>
        <taxon>Terriglobia</taxon>
        <taxon>Bryobacterales</taxon>
        <taxon>Bryobacteraceae</taxon>
        <taxon>Paludibaculum</taxon>
    </lineage>
</organism>
<dbReference type="GO" id="GO:0000976">
    <property type="term" value="F:transcription cis-regulatory region binding"/>
    <property type="evidence" value="ECO:0007669"/>
    <property type="project" value="TreeGrafter"/>
</dbReference>
<dbReference type="InterPro" id="IPR046335">
    <property type="entry name" value="LacI/GalR-like_sensor"/>
</dbReference>
<dbReference type="RefSeq" id="WP_194447411.1">
    <property type="nucleotide sequence ID" value="NZ_CP063849.1"/>
</dbReference>
<protein>
    <submittedName>
        <fullName evidence="6">LacI family DNA-binding transcriptional regulator</fullName>
    </submittedName>
</protein>
<dbReference type="SUPFAM" id="SSF47413">
    <property type="entry name" value="lambda repressor-like DNA-binding domains"/>
    <property type="match status" value="1"/>
</dbReference>
<evidence type="ECO:0000259" key="5">
    <source>
        <dbReference type="PROSITE" id="PS50932"/>
    </source>
</evidence>
<proteinExistence type="predicted"/>
<dbReference type="AlphaFoldDB" id="A0A7S7NLC0"/>
<name>A0A7S7NLC0_PALFE</name>
<dbReference type="Gene3D" id="1.10.260.40">
    <property type="entry name" value="lambda repressor-like DNA-binding domains"/>
    <property type="match status" value="1"/>
</dbReference>
<keyword evidence="2" id="KW-0805">Transcription regulation</keyword>
<dbReference type="GO" id="GO:0003700">
    <property type="term" value="F:DNA-binding transcription factor activity"/>
    <property type="evidence" value="ECO:0007669"/>
    <property type="project" value="TreeGrafter"/>
</dbReference>
<reference evidence="6 7" key="1">
    <citation type="submission" date="2020-10" db="EMBL/GenBank/DDBJ databases">
        <title>Complete genome sequence of Paludibaculum fermentans P105T, a facultatively anaerobic acidobacterium capable of dissimilatory Fe(III) reduction.</title>
        <authorList>
            <person name="Dedysh S.N."/>
            <person name="Beletsky A.V."/>
            <person name="Kulichevskaya I.S."/>
            <person name="Mardanov A.V."/>
            <person name="Ravin N.V."/>
        </authorList>
    </citation>
    <scope>NUCLEOTIDE SEQUENCE [LARGE SCALE GENOMIC DNA]</scope>
    <source>
        <strain evidence="6 7">P105</strain>
    </source>
</reference>
<dbReference type="PANTHER" id="PTHR30146:SF148">
    <property type="entry name" value="HTH-TYPE TRANSCRIPTIONAL REPRESSOR PURR-RELATED"/>
    <property type="match status" value="1"/>
</dbReference>
<dbReference type="InterPro" id="IPR010982">
    <property type="entry name" value="Lambda_DNA-bd_dom_sf"/>
</dbReference>
<dbReference type="CDD" id="cd06267">
    <property type="entry name" value="PBP1_LacI_sugar_binding-like"/>
    <property type="match status" value="1"/>
</dbReference>
<dbReference type="SMART" id="SM00354">
    <property type="entry name" value="HTH_LACI"/>
    <property type="match status" value="1"/>
</dbReference>
<dbReference type="Pfam" id="PF00356">
    <property type="entry name" value="LacI"/>
    <property type="match status" value="1"/>
</dbReference>
<accession>A0A7S7NLC0</accession>
<dbReference type="InterPro" id="IPR028082">
    <property type="entry name" value="Peripla_BP_I"/>
</dbReference>
<dbReference type="PANTHER" id="PTHR30146">
    <property type="entry name" value="LACI-RELATED TRANSCRIPTIONAL REPRESSOR"/>
    <property type="match status" value="1"/>
</dbReference>
<dbReference type="PROSITE" id="PS50932">
    <property type="entry name" value="HTH_LACI_2"/>
    <property type="match status" value="1"/>
</dbReference>
<keyword evidence="3 6" id="KW-0238">DNA-binding</keyword>
<gene>
    <name evidence="6" type="ORF">IRI77_23315</name>
</gene>
<evidence type="ECO:0000313" key="7">
    <source>
        <dbReference type="Proteomes" id="UP000593892"/>
    </source>
</evidence>
<dbReference type="Proteomes" id="UP000593892">
    <property type="component" value="Chromosome"/>
</dbReference>
<evidence type="ECO:0000256" key="1">
    <source>
        <dbReference type="ARBA" id="ARBA00022491"/>
    </source>
</evidence>
<evidence type="ECO:0000313" key="6">
    <source>
        <dbReference type="EMBL" id="QOY85741.1"/>
    </source>
</evidence>
<dbReference type="Gene3D" id="3.40.50.2300">
    <property type="match status" value="2"/>
</dbReference>
<feature type="domain" description="HTH lacI-type" evidence="5">
    <location>
        <begin position="20"/>
        <end position="74"/>
    </location>
</feature>
<dbReference type="InterPro" id="IPR000843">
    <property type="entry name" value="HTH_LacI"/>
</dbReference>
<keyword evidence="1" id="KW-0678">Repressor</keyword>
<dbReference type="Pfam" id="PF13377">
    <property type="entry name" value="Peripla_BP_3"/>
    <property type="match status" value="1"/>
</dbReference>
<dbReference type="KEGG" id="pfer:IRI77_23315"/>
<dbReference type="SUPFAM" id="SSF53822">
    <property type="entry name" value="Periplasmic binding protein-like I"/>
    <property type="match status" value="1"/>
</dbReference>
<sequence length="355" mass="38852">MGERKSGKQPAKKPVQKTGVTLSDIAKAMGLSAMTVSRAFTGSEQISEKTKQEVLKTAKELGYVPNRWARSLVTRRSSIIGVLIPEISHTYFAEVTCGVEEIVDKTGFDLLLCHSRGDAEKERAEIHMLIGTRADGLIIASVQDSKTERPFTELEDAGIPFVLVDRFFPNRRFSSVLVDDLEVGEIATNHLIDMGHRLIAHIQGPPVTPAVLRRRGYLTAMKAHGLPVDKDWMIGKDFSNQNGYVSMRKLLQLKPRPTAVFAANDPLAIGAVRACREAGFRVPEDISVVGAGSIEGDHNPNPFLTTVWWPNQEMGRAAAELLMKAIADSDGGETHIRTFAPKLLVRHSSGPAPAK</sequence>
<dbReference type="CDD" id="cd01392">
    <property type="entry name" value="HTH_LacI"/>
    <property type="match status" value="1"/>
</dbReference>
<evidence type="ECO:0000256" key="4">
    <source>
        <dbReference type="ARBA" id="ARBA00023163"/>
    </source>
</evidence>
<dbReference type="EMBL" id="CP063849">
    <property type="protein sequence ID" value="QOY85741.1"/>
    <property type="molecule type" value="Genomic_DNA"/>
</dbReference>